<evidence type="ECO:0000256" key="3">
    <source>
        <dbReference type="ARBA" id="ARBA00022475"/>
    </source>
</evidence>
<reference evidence="8 9" key="1">
    <citation type="submission" date="2018-11" db="EMBL/GenBank/DDBJ databases">
        <title>Genomes From Bacteria Associated with the Canine Oral Cavity: a Test Case for Automated Genome-Based Taxonomic Assignment.</title>
        <authorList>
            <person name="Coil D.A."/>
            <person name="Jospin G."/>
            <person name="Darling A.E."/>
            <person name="Wallis C."/>
            <person name="Davis I.J."/>
            <person name="Harris S."/>
            <person name="Eisen J.A."/>
            <person name="Holcombe L.J."/>
            <person name="O'Flynn C."/>
        </authorList>
    </citation>
    <scope>NUCLEOTIDE SEQUENCE [LARGE SCALE GENOMIC DNA]</scope>
    <source>
        <strain evidence="8 9">COT-280</strain>
    </source>
</reference>
<dbReference type="OrthoDB" id="346004at2"/>
<evidence type="ECO:0000313" key="8">
    <source>
        <dbReference type="EMBL" id="RRD89476.1"/>
    </source>
</evidence>
<organism evidence="8 9">
    <name type="scientific">Conchiformibius steedae</name>
    <dbReference type="NCBI Taxonomy" id="153493"/>
    <lineage>
        <taxon>Bacteria</taxon>
        <taxon>Pseudomonadati</taxon>
        <taxon>Pseudomonadota</taxon>
        <taxon>Betaproteobacteria</taxon>
        <taxon>Neisseriales</taxon>
        <taxon>Neisseriaceae</taxon>
        <taxon>Conchiformibius</taxon>
    </lineage>
</organism>
<feature type="transmembrane region" description="Helical" evidence="7">
    <location>
        <begin position="12"/>
        <end position="36"/>
    </location>
</feature>
<dbReference type="PANTHER" id="PTHR33452:SF4">
    <property type="entry name" value="BLL4328 PROTEIN"/>
    <property type="match status" value="1"/>
</dbReference>
<dbReference type="InterPro" id="IPR051907">
    <property type="entry name" value="DoxX-like_oxidoreductase"/>
</dbReference>
<evidence type="ECO:0000256" key="2">
    <source>
        <dbReference type="ARBA" id="ARBA00006679"/>
    </source>
</evidence>
<dbReference type="Pfam" id="PF07681">
    <property type="entry name" value="DoxX"/>
    <property type="match status" value="1"/>
</dbReference>
<dbReference type="PANTHER" id="PTHR33452">
    <property type="entry name" value="OXIDOREDUCTASE CATD-RELATED"/>
    <property type="match status" value="1"/>
</dbReference>
<evidence type="ECO:0000256" key="4">
    <source>
        <dbReference type="ARBA" id="ARBA00022692"/>
    </source>
</evidence>
<evidence type="ECO:0000256" key="6">
    <source>
        <dbReference type="ARBA" id="ARBA00023136"/>
    </source>
</evidence>
<keyword evidence="5 7" id="KW-1133">Transmembrane helix</keyword>
<evidence type="ECO:0000256" key="7">
    <source>
        <dbReference type="SAM" id="Phobius"/>
    </source>
</evidence>
<evidence type="ECO:0000313" key="9">
    <source>
        <dbReference type="Proteomes" id="UP000269923"/>
    </source>
</evidence>
<comment type="subcellular location">
    <subcellularLocation>
        <location evidence="1">Cell membrane</location>
        <topology evidence="1">Multi-pass membrane protein</topology>
    </subcellularLocation>
</comment>
<dbReference type="GO" id="GO:0005886">
    <property type="term" value="C:plasma membrane"/>
    <property type="evidence" value="ECO:0007669"/>
    <property type="project" value="UniProtKB-SubCell"/>
</dbReference>
<name>A0A3P2A3K0_9NEIS</name>
<dbReference type="Proteomes" id="UP000269923">
    <property type="component" value="Unassembled WGS sequence"/>
</dbReference>
<keyword evidence="4 7" id="KW-0812">Transmembrane</keyword>
<protein>
    <submittedName>
        <fullName evidence="8">DoxX family protein</fullName>
    </submittedName>
</protein>
<dbReference type="EMBL" id="RQYC01000015">
    <property type="protein sequence ID" value="RRD89476.1"/>
    <property type="molecule type" value="Genomic_DNA"/>
</dbReference>
<feature type="transmembrane region" description="Helical" evidence="7">
    <location>
        <begin position="48"/>
        <end position="68"/>
    </location>
</feature>
<sequence>MLHNNPLQRFQPILLALLRITTAYMFFLHGTAKLFAMPHIEMFDNMPMFSMMGAAGVLEVVGGILLMIGLFTRPVAFLLSGMMAVAYFMMHAAQAPLLPLMNGGEPAALFCFIFLYLSAAGAGAWALDNRLFAANK</sequence>
<feature type="transmembrane region" description="Helical" evidence="7">
    <location>
        <begin position="75"/>
        <end position="95"/>
    </location>
</feature>
<accession>A0A3P2A3K0</accession>
<dbReference type="InterPro" id="IPR032808">
    <property type="entry name" value="DoxX"/>
</dbReference>
<comment type="caution">
    <text evidence="8">The sequence shown here is derived from an EMBL/GenBank/DDBJ whole genome shotgun (WGS) entry which is preliminary data.</text>
</comment>
<gene>
    <name evidence="8" type="ORF">EII21_08790</name>
</gene>
<keyword evidence="6 7" id="KW-0472">Membrane</keyword>
<dbReference type="AlphaFoldDB" id="A0A3P2A3K0"/>
<keyword evidence="3" id="KW-1003">Cell membrane</keyword>
<keyword evidence="9" id="KW-1185">Reference proteome</keyword>
<dbReference type="STRING" id="1121352.GCA_000620925_01597"/>
<comment type="similarity">
    <text evidence="2">Belongs to the DoxX family.</text>
</comment>
<feature type="transmembrane region" description="Helical" evidence="7">
    <location>
        <begin position="107"/>
        <end position="127"/>
    </location>
</feature>
<dbReference type="RefSeq" id="WP_124795697.1">
    <property type="nucleotide sequence ID" value="NZ_RQYC01000015.1"/>
</dbReference>
<evidence type="ECO:0000256" key="5">
    <source>
        <dbReference type="ARBA" id="ARBA00022989"/>
    </source>
</evidence>
<evidence type="ECO:0000256" key="1">
    <source>
        <dbReference type="ARBA" id="ARBA00004651"/>
    </source>
</evidence>
<proteinExistence type="inferred from homology"/>